<keyword evidence="2" id="KW-0808">Transferase</keyword>
<dbReference type="SUPFAM" id="SSF53448">
    <property type="entry name" value="Nucleotide-diphospho-sugar transferases"/>
    <property type="match status" value="1"/>
</dbReference>
<dbReference type="PANTHER" id="PTHR22916">
    <property type="entry name" value="GLYCOSYLTRANSFERASE"/>
    <property type="match status" value="1"/>
</dbReference>
<proteinExistence type="predicted"/>
<dbReference type="Pfam" id="PF00535">
    <property type="entry name" value="Glycos_transf_2"/>
    <property type="match status" value="1"/>
</dbReference>
<dbReference type="AlphaFoldDB" id="A0A6I2L3C5"/>
<dbReference type="EMBL" id="WKJK01000013">
    <property type="protein sequence ID" value="MRW92825.1"/>
    <property type="molecule type" value="Genomic_DNA"/>
</dbReference>
<protein>
    <submittedName>
        <fullName evidence="2">Glycosyltransferase</fullName>
    </submittedName>
</protein>
<evidence type="ECO:0000313" key="2">
    <source>
        <dbReference type="EMBL" id="MRW92825.1"/>
    </source>
</evidence>
<evidence type="ECO:0000259" key="1">
    <source>
        <dbReference type="Pfam" id="PF00535"/>
    </source>
</evidence>
<accession>A0A6I2L3C5</accession>
<dbReference type="InterPro" id="IPR029044">
    <property type="entry name" value="Nucleotide-diphossugar_trans"/>
</dbReference>
<sequence length="295" mass="33578">MTATQTVSVVVLVYNHENYLGKALSGIEAQQLNRPIEIVIHDDASTDGSEAIYRQFAATSRHTVKIICQPQNIYSRQISMWPYIMAECSGELVAICEGDDFWTSPDKLAMQCNGLELLPHVDLCFHRATRVRWNDDQVTGNYADHGDEPRLFAPGQVIEGDGGFMPTPALLVRRSVFDRMPDWFFQRPPVTDYFIQALGSLRGGALYLPLLGAAYREGDPTAWNQRVRVDLSTTNQFELDFIEHLFYLRGTVPAEFAGNVDHIIHAHYIKLCHMCFVHRRMEDVDKVARLIERFS</sequence>
<dbReference type="Proteomes" id="UP000433309">
    <property type="component" value="Unassembled WGS sequence"/>
</dbReference>
<gene>
    <name evidence="2" type="ORF">GJ699_22765</name>
</gene>
<reference evidence="2 3" key="1">
    <citation type="submission" date="2019-11" db="EMBL/GenBank/DDBJ databases">
        <title>Novel species isolated from a subtropical stream in China.</title>
        <authorList>
            <person name="Lu H."/>
        </authorList>
    </citation>
    <scope>NUCLEOTIDE SEQUENCE [LARGE SCALE GENOMIC DNA]</scope>
    <source>
        <strain evidence="2 3">FT80W</strain>
    </source>
</reference>
<evidence type="ECO:0000313" key="3">
    <source>
        <dbReference type="Proteomes" id="UP000433309"/>
    </source>
</evidence>
<dbReference type="PANTHER" id="PTHR22916:SF3">
    <property type="entry name" value="UDP-GLCNAC:BETAGAL BETA-1,3-N-ACETYLGLUCOSAMINYLTRANSFERASE-LIKE PROTEIN 1"/>
    <property type="match status" value="1"/>
</dbReference>
<organism evidence="2 3">
    <name type="scientific">Duganella guangzhouensis</name>
    <dbReference type="NCBI Taxonomy" id="2666084"/>
    <lineage>
        <taxon>Bacteria</taxon>
        <taxon>Pseudomonadati</taxon>
        <taxon>Pseudomonadota</taxon>
        <taxon>Betaproteobacteria</taxon>
        <taxon>Burkholderiales</taxon>
        <taxon>Oxalobacteraceae</taxon>
        <taxon>Telluria group</taxon>
        <taxon>Duganella</taxon>
    </lineage>
</organism>
<dbReference type="GO" id="GO:0016758">
    <property type="term" value="F:hexosyltransferase activity"/>
    <property type="evidence" value="ECO:0007669"/>
    <property type="project" value="UniProtKB-ARBA"/>
</dbReference>
<dbReference type="Gene3D" id="3.90.550.10">
    <property type="entry name" value="Spore Coat Polysaccharide Biosynthesis Protein SpsA, Chain A"/>
    <property type="match status" value="1"/>
</dbReference>
<keyword evidence="3" id="KW-1185">Reference proteome</keyword>
<name>A0A6I2L3C5_9BURK</name>
<feature type="domain" description="Glycosyltransferase 2-like" evidence="1">
    <location>
        <begin position="8"/>
        <end position="178"/>
    </location>
</feature>
<dbReference type="RefSeq" id="WP_154380614.1">
    <property type="nucleotide sequence ID" value="NZ_WKJK01000013.1"/>
</dbReference>
<dbReference type="InterPro" id="IPR001173">
    <property type="entry name" value="Glyco_trans_2-like"/>
</dbReference>
<comment type="caution">
    <text evidence="2">The sequence shown here is derived from an EMBL/GenBank/DDBJ whole genome shotgun (WGS) entry which is preliminary data.</text>
</comment>